<evidence type="ECO:0000313" key="2">
    <source>
        <dbReference type="Proteomes" id="UP000444721"/>
    </source>
</evidence>
<dbReference type="VEuPathDB" id="AmoebaDB:FDP41_013035"/>
<keyword evidence="2" id="KW-1185">Reference proteome</keyword>
<protein>
    <submittedName>
        <fullName evidence="1">Uncharacterized protein</fullName>
    </submittedName>
</protein>
<dbReference type="RefSeq" id="XP_044565960.1">
    <property type="nucleotide sequence ID" value="XM_044703621.1"/>
</dbReference>
<dbReference type="VEuPathDB" id="AmoebaDB:NF0098880"/>
<sequence>MEEESSLARKHFKDYREFEERYLSHVFSHSRSLRFDTDCSIIGKFSAVNFILYNNNTFNEGFFQRLFIMSMKEYFVDNNLAQELNKSIDSYGEYYQTKMLLFGTLFIQMS</sequence>
<accession>A0A6A5BVK7</accession>
<gene>
    <name evidence="1" type="ORF">FDP41_013035</name>
</gene>
<dbReference type="AlphaFoldDB" id="A0A6A5BVK7"/>
<comment type="caution">
    <text evidence="1">The sequence shown here is derived from an EMBL/GenBank/DDBJ whole genome shotgun (WGS) entry which is preliminary data.</text>
</comment>
<proteinExistence type="predicted"/>
<dbReference type="EMBL" id="VFQX01000016">
    <property type="protein sequence ID" value="KAF0981247.1"/>
    <property type="molecule type" value="Genomic_DNA"/>
</dbReference>
<name>A0A6A5BVK7_NAEFO</name>
<reference evidence="1 2" key="1">
    <citation type="journal article" date="2019" name="Sci. Rep.">
        <title>Nanopore sequencing improves the draft genome of the human pathogenic amoeba Naegleria fowleri.</title>
        <authorList>
            <person name="Liechti N."/>
            <person name="Schurch N."/>
            <person name="Bruggmann R."/>
            <person name="Wittwer M."/>
        </authorList>
    </citation>
    <scope>NUCLEOTIDE SEQUENCE [LARGE SCALE GENOMIC DNA]</scope>
    <source>
        <strain evidence="1 2">ATCC 30894</strain>
    </source>
</reference>
<dbReference type="Proteomes" id="UP000444721">
    <property type="component" value="Unassembled WGS sequence"/>
</dbReference>
<dbReference type="VEuPathDB" id="AmoebaDB:NfTy_078520"/>
<dbReference type="GeneID" id="68120250"/>
<organism evidence="1 2">
    <name type="scientific">Naegleria fowleri</name>
    <name type="common">Brain eating amoeba</name>
    <dbReference type="NCBI Taxonomy" id="5763"/>
    <lineage>
        <taxon>Eukaryota</taxon>
        <taxon>Discoba</taxon>
        <taxon>Heterolobosea</taxon>
        <taxon>Tetramitia</taxon>
        <taxon>Eutetramitia</taxon>
        <taxon>Vahlkampfiidae</taxon>
        <taxon>Naegleria</taxon>
    </lineage>
</organism>
<evidence type="ECO:0000313" key="1">
    <source>
        <dbReference type="EMBL" id="KAF0981247.1"/>
    </source>
</evidence>